<protein>
    <recommendedName>
        <fullName evidence="3">Zinc finger protein 100</fullName>
    </recommendedName>
</protein>
<reference evidence="1 2" key="1">
    <citation type="submission" date="2017-09" db="EMBL/GenBank/DDBJ databases">
        <title>Large-scale bioinformatics analysis of Bacillus genomes uncovers conserved roles of natural products in bacterial physiology.</title>
        <authorList>
            <consortium name="Agbiome Team Llc"/>
            <person name="Bleich R.M."/>
            <person name="Grubbs K.J."/>
            <person name="Santa Maria K.C."/>
            <person name="Allen S.E."/>
            <person name="Farag S."/>
            <person name="Shank E.A."/>
            <person name="Bowers A."/>
        </authorList>
    </citation>
    <scope>NUCLEOTIDE SEQUENCE [LARGE SCALE GENOMIC DNA]</scope>
    <source>
        <strain evidence="1 2">AFS021349</strain>
    </source>
</reference>
<dbReference type="AlphaFoldDB" id="A0A2A8H7M1"/>
<comment type="caution">
    <text evidence="1">The sequence shown here is derived from an EMBL/GenBank/DDBJ whole genome shotgun (WGS) entry which is preliminary data.</text>
</comment>
<dbReference type="RefSeq" id="WP_097927266.1">
    <property type="nucleotide sequence ID" value="NZ_NUBY01000243.1"/>
</dbReference>
<gene>
    <name evidence="1" type="ORF">CN585_28100</name>
</gene>
<dbReference type="Proteomes" id="UP000220841">
    <property type="component" value="Unassembled WGS sequence"/>
</dbReference>
<sequence>MLVKWLDILKEPKCIHRYKLIKSQDSEDFKTGKMGIVSYYKCEKCGKEKEISKYTNDVNSDYWDI</sequence>
<name>A0A2A8H7M1_9BACI</name>
<proteinExistence type="predicted"/>
<accession>A0A2A8H7M1</accession>
<dbReference type="EMBL" id="NUBY01000243">
    <property type="protein sequence ID" value="PEP90626.1"/>
    <property type="molecule type" value="Genomic_DNA"/>
</dbReference>
<evidence type="ECO:0000313" key="1">
    <source>
        <dbReference type="EMBL" id="PEP90626.1"/>
    </source>
</evidence>
<evidence type="ECO:0000313" key="2">
    <source>
        <dbReference type="Proteomes" id="UP000220841"/>
    </source>
</evidence>
<organism evidence="1 2">
    <name type="scientific">Bacillus toyonensis</name>
    <dbReference type="NCBI Taxonomy" id="155322"/>
    <lineage>
        <taxon>Bacteria</taxon>
        <taxon>Bacillati</taxon>
        <taxon>Bacillota</taxon>
        <taxon>Bacilli</taxon>
        <taxon>Bacillales</taxon>
        <taxon>Bacillaceae</taxon>
        <taxon>Bacillus</taxon>
        <taxon>Bacillus cereus group</taxon>
    </lineage>
</organism>
<evidence type="ECO:0008006" key="3">
    <source>
        <dbReference type="Google" id="ProtNLM"/>
    </source>
</evidence>